<name>M5G5Y2_DACPD</name>
<sequence length="152" mass="16332">MATDSKILTPNPGASFHTGSVIAFTYNLVYDSGLYFTPTVDILLQKKGNDFAVEIANAITPDKSNFENGVLSYPINLASFVNADFVAGEYRLITIQHNTQSIAVHDGHLQTRQVTGDQELRLTYNLGPGPVQPGGPISLEPGPVIIQQDGSS</sequence>
<organism evidence="1 2">
    <name type="scientific">Dacryopinax primogenitus (strain DJM 731)</name>
    <name type="common">Brown rot fungus</name>
    <dbReference type="NCBI Taxonomy" id="1858805"/>
    <lineage>
        <taxon>Eukaryota</taxon>
        <taxon>Fungi</taxon>
        <taxon>Dikarya</taxon>
        <taxon>Basidiomycota</taxon>
        <taxon>Agaricomycotina</taxon>
        <taxon>Dacrymycetes</taxon>
        <taxon>Dacrymycetales</taxon>
        <taxon>Dacrymycetaceae</taxon>
        <taxon>Dacryopinax</taxon>
    </lineage>
</organism>
<dbReference type="AlphaFoldDB" id="M5G5Y2"/>
<dbReference type="Proteomes" id="UP000030653">
    <property type="component" value="Unassembled WGS sequence"/>
</dbReference>
<proteinExistence type="predicted"/>
<accession>M5G5Y2</accession>
<dbReference type="RefSeq" id="XP_040628094.1">
    <property type="nucleotide sequence ID" value="XM_040773027.1"/>
</dbReference>
<keyword evidence="2" id="KW-1185">Reference proteome</keyword>
<dbReference type="HOGENOM" id="CLU_1722307_0_0_1"/>
<dbReference type="OrthoDB" id="10474783at2759"/>
<protein>
    <submittedName>
        <fullName evidence="1">Uncharacterized protein</fullName>
    </submittedName>
</protein>
<dbReference type="GeneID" id="63688089"/>
<gene>
    <name evidence="1" type="ORF">DACRYDRAFT_22943</name>
</gene>
<reference evidence="1 2" key="1">
    <citation type="journal article" date="2012" name="Science">
        <title>The Paleozoic origin of enzymatic lignin decomposition reconstructed from 31 fungal genomes.</title>
        <authorList>
            <person name="Floudas D."/>
            <person name="Binder M."/>
            <person name="Riley R."/>
            <person name="Barry K."/>
            <person name="Blanchette R.A."/>
            <person name="Henrissat B."/>
            <person name="Martinez A.T."/>
            <person name="Otillar R."/>
            <person name="Spatafora J.W."/>
            <person name="Yadav J.S."/>
            <person name="Aerts A."/>
            <person name="Benoit I."/>
            <person name="Boyd A."/>
            <person name="Carlson A."/>
            <person name="Copeland A."/>
            <person name="Coutinho P.M."/>
            <person name="de Vries R.P."/>
            <person name="Ferreira P."/>
            <person name="Findley K."/>
            <person name="Foster B."/>
            <person name="Gaskell J."/>
            <person name="Glotzer D."/>
            <person name="Gorecki P."/>
            <person name="Heitman J."/>
            <person name="Hesse C."/>
            <person name="Hori C."/>
            <person name="Igarashi K."/>
            <person name="Jurgens J.A."/>
            <person name="Kallen N."/>
            <person name="Kersten P."/>
            <person name="Kohler A."/>
            <person name="Kuees U."/>
            <person name="Kumar T.K.A."/>
            <person name="Kuo A."/>
            <person name="LaButti K."/>
            <person name="Larrondo L.F."/>
            <person name="Lindquist E."/>
            <person name="Ling A."/>
            <person name="Lombard V."/>
            <person name="Lucas S."/>
            <person name="Lundell T."/>
            <person name="Martin R."/>
            <person name="McLaughlin D.J."/>
            <person name="Morgenstern I."/>
            <person name="Morin E."/>
            <person name="Murat C."/>
            <person name="Nagy L.G."/>
            <person name="Nolan M."/>
            <person name="Ohm R.A."/>
            <person name="Patyshakuliyeva A."/>
            <person name="Rokas A."/>
            <person name="Ruiz-Duenas F.J."/>
            <person name="Sabat G."/>
            <person name="Salamov A."/>
            <person name="Samejima M."/>
            <person name="Schmutz J."/>
            <person name="Slot J.C."/>
            <person name="St John F."/>
            <person name="Stenlid J."/>
            <person name="Sun H."/>
            <person name="Sun S."/>
            <person name="Syed K."/>
            <person name="Tsang A."/>
            <person name="Wiebenga A."/>
            <person name="Young D."/>
            <person name="Pisabarro A."/>
            <person name="Eastwood D.C."/>
            <person name="Martin F."/>
            <person name="Cullen D."/>
            <person name="Grigoriev I.V."/>
            <person name="Hibbett D.S."/>
        </authorList>
    </citation>
    <scope>NUCLEOTIDE SEQUENCE [LARGE SCALE GENOMIC DNA]</scope>
    <source>
        <strain evidence="1 2">DJM-731 SS1</strain>
    </source>
</reference>
<evidence type="ECO:0000313" key="1">
    <source>
        <dbReference type="EMBL" id="EJU01197.1"/>
    </source>
</evidence>
<dbReference type="EMBL" id="JH795865">
    <property type="protein sequence ID" value="EJU01197.1"/>
    <property type="molecule type" value="Genomic_DNA"/>
</dbReference>
<evidence type="ECO:0000313" key="2">
    <source>
        <dbReference type="Proteomes" id="UP000030653"/>
    </source>
</evidence>